<sequence>MPKRKRFEISTAVDPVDESLDRSVRSQRQQLETFIEYGKKNLFRSLKVARGFERQKLGRRQKTAKEKHDDAEIARLEAEVAALKALDLATTAQLHLHKTLLKSKPIATSAALPPSVASILDSATQSHDIAHANVTARLYNSNPVKSAMTEVMASINAVLGIEQQPNRKKRLRKADYKSDKAMKVKLPRQKEDIRRMEDVTNDGSDSEWDIIPRPGGPHEATNADGDEDEGVNKDEGEDAEESELEDVKYASRLANSSDSESADDMSEDDPETTPITGAERIARALSLSPFPSDPTPSPSPPPSKAKPTKTSTITPKSTTFLPSLMMGGYWSGSESASDIDDDEADAADNQPRKNRMGQQARRVLWEKKFGAKANHLKGQKRDVDWDSRKGARGGDERGKRGRGRGGRRDGGGGREFVSRGRGASGASGANSEIVGGRKTKMEEGPLHPSWEAAKKAKEQKKTATFQGKKVVFD</sequence>
<evidence type="ECO:0000259" key="3">
    <source>
        <dbReference type="Pfam" id="PF09073"/>
    </source>
</evidence>
<organism evidence="4 5">
    <name type="scientific">Lasallia pustulata</name>
    <dbReference type="NCBI Taxonomy" id="136370"/>
    <lineage>
        <taxon>Eukaryota</taxon>
        <taxon>Fungi</taxon>
        <taxon>Dikarya</taxon>
        <taxon>Ascomycota</taxon>
        <taxon>Pezizomycotina</taxon>
        <taxon>Lecanoromycetes</taxon>
        <taxon>OSLEUM clade</taxon>
        <taxon>Umbilicariomycetidae</taxon>
        <taxon>Umbilicariales</taxon>
        <taxon>Umbilicariaceae</taxon>
        <taxon>Lasallia</taxon>
    </lineage>
</organism>
<dbReference type="InterPro" id="IPR015158">
    <property type="entry name" value="Bud22_dom"/>
</dbReference>
<dbReference type="OrthoDB" id="3364872at2759"/>
<name>A0A5M8PV87_9LECA</name>
<keyword evidence="1" id="KW-0175">Coiled coil</keyword>
<proteinExistence type="predicted"/>
<feature type="domain" description="Bud22" evidence="3">
    <location>
        <begin position="36"/>
        <end position="473"/>
    </location>
</feature>
<feature type="compositionally biased region" description="Basic and acidic residues" evidence="2">
    <location>
        <begin position="173"/>
        <end position="198"/>
    </location>
</feature>
<dbReference type="AlphaFoldDB" id="A0A5M8PV87"/>
<dbReference type="GO" id="GO:0005634">
    <property type="term" value="C:nucleus"/>
    <property type="evidence" value="ECO:0007669"/>
    <property type="project" value="TreeGrafter"/>
</dbReference>
<feature type="compositionally biased region" description="Basic and acidic residues" evidence="2">
    <location>
        <begin position="406"/>
        <end position="418"/>
    </location>
</feature>
<feature type="compositionally biased region" description="Acidic residues" evidence="2">
    <location>
        <begin position="337"/>
        <end position="346"/>
    </location>
</feature>
<dbReference type="Proteomes" id="UP000324767">
    <property type="component" value="Unassembled WGS sequence"/>
</dbReference>
<dbReference type="PANTHER" id="PTHR23325:SF1">
    <property type="entry name" value="SERUM RESPONSE FACTOR-BINDING PROTEIN 1"/>
    <property type="match status" value="1"/>
</dbReference>
<comment type="caution">
    <text evidence="4">The sequence shown here is derived from an EMBL/GenBank/DDBJ whole genome shotgun (WGS) entry which is preliminary data.</text>
</comment>
<evidence type="ECO:0000313" key="4">
    <source>
        <dbReference type="EMBL" id="KAA6413540.1"/>
    </source>
</evidence>
<reference evidence="4 5" key="1">
    <citation type="submission" date="2019-09" db="EMBL/GenBank/DDBJ databases">
        <title>The hologenome of the rock-dwelling lichen Lasallia pustulata.</title>
        <authorList>
            <person name="Greshake Tzovaras B."/>
            <person name="Segers F."/>
            <person name="Bicker A."/>
            <person name="Dal Grande F."/>
            <person name="Otte J."/>
            <person name="Hankeln T."/>
            <person name="Schmitt I."/>
            <person name="Ebersberger I."/>
        </authorList>
    </citation>
    <scope>NUCLEOTIDE SEQUENCE [LARGE SCALE GENOMIC DNA]</scope>
    <source>
        <strain evidence="4">A1-1</strain>
    </source>
</reference>
<gene>
    <name evidence="4" type="ORF">FRX48_03286</name>
</gene>
<feature type="compositionally biased region" description="Acidic residues" evidence="2">
    <location>
        <begin position="260"/>
        <end position="271"/>
    </location>
</feature>
<evidence type="ECO:0000256" key="2">
    <source>
        <dbReference type="SAM" id="MobiDB-lite"/>
    </source>
</evidence>
<accession>A0A5M8PV87</accession>
<evidence type="ECO:0000313" key="5">
    <source>
        <dbReference type="Proteomes" id="UP000324767"/>
    </source>
</evidence>
<feature type="compositionally biased region" description="Acidic residues" evidence="2">
    <location>
        <begin position="224"/>
        <end position="244"/>
    </location>
</feature>
<protein>
    <recommendedName>
        <fullName evidence="3">Bud22 domain-containing protein</fullName>
    </recommendedName>
</protein>
<dbReference type="EMBL" id="VXIT01000004">
    <property type="protein sequence ID" value="KAA6413540.1"/>
    <property type="molecule type" value="Genomic_DNA"/>
</dbReference>
<feature type="compositionally biased region" description="Pro residues" evidence="2">
    <location>
        <begin position="291"/>
        <end position="304"/>
    </location>
</feature>
<feature type="compositionally biased region" description="Basic and acidic residues" evidence="2">
    <location>
        <begin position="379"/>
        <end position="398"/>
    </location>
</feature>
<feature type="region of interest" description="Disordered" evidence="2">
    <location>
        <begin position="169"/>
        <end position="445"/>
    </location>
</feature>
<dbReference type="Pfam" id="PF09073">
    <property type="entry name" value="BUD22"/>
    <property type="match status" value="1"/>
</dbReference>
<dbReference type="GO" id="GO:0030686">
    <property type="term" value="C:90S preribosome"/>
    <property type="evidence" value="ECO:0007669"/>
    <property type="project" value="TreeGrafter"/>
</dbReference>
<dbReference type="PANTHER" id="PTHR23325">
    <property type="entry name" value="SERUM RESPONSE FACTOR-BINDING"/>
    <property type="match status" value="1"/>
</dbReference>
<dbReference type="InterPro" id="IPR037393">
    <property type="entry name" value="Bud22/SRFB1"/>
</dbReference>
<dbReference type="GO" id="GO:0030490">
    <property type="term" value="P:maturation of SSU-rRNA"/>
    <property type="evidence" value="ECO:0007669"/>
    <property type="project" value="TreeGrafter"/>
</dbReference>
<feature type="compositionally biased region" description="Low complexity" evidence="2">
    <location>
        <begin position="308"/>
        <end position="319"/>
    </location>
</feature>
<evidence type="ECO:0000256" key="1">
    <source>
        <dbReference type="ARBA" id="ARBA00023054"/>
    </source>
</evidence>
<feature type="compositionally biased region" description="Low complexity" evidence="2">
    <location>
        <begin position="419"/>
        <end position="429"/>
    </location>
</feature>